<feature type="transmembrane region" description="Helical" evidence="1">
    <location>
        <begin position="12"/>
        <end position="30"/>
    </location>
</feature>
<keyword evidence="1" id="KW-0472">Membrane</keyword>
<protein>
    <recommendedName>
        <fullName evidence="4">DUF4232 domain-containing protein</fullName>
    </recommendedName>
</protein>
<keyword evidence="1" id="KW-1133">Transmembrane helix</keyword>
<organism evidence="2 3">
    <name type="scientific">Qipengyuania pacifica</name>
    <dbReference type="NCBI Taxonomy" id="2860199"/>
    <lineage>
        <taxon>Bacteria</taxon>
        <taxon>Pseudomonadati</taxon>
        <taxon>Pseudomonadota</taxon>
        <taxon>Alphaproteobacteria</taxon>
        <taxon>Sphingomonadales</taxon>
        <taxon>Erythrobacteraceae</taxon>
        <taxon>Qipengyuania</taxon>
    </lineage>
</organism>
<evidence type="ECO:0008006" key="4">
    <source>
        <dbReference type="Google" id="ProtNLM"/>
    </source>
</evidence>
<dbReference type="RefSeq" id="WP_221598708.1">
    <property type="nucleotide sequence ID" value="NZ_JAIGNQ010000004.1"/>
</dbReference>
<evidence type="ECO:0000256" key="1">
    <source>
        <dbReference type="SAM" id="Phobius"/>
    </source>
</evidence>
<comment type="caution">
    <text evidence="2">The sequence shown here is derived from an EMBL/GenBank/DDBJ whole genome shotgun (WGS) entry which is preliminary data.</text>
</comment>
<evidence type="ECO:0000313" key="2">
    <source>
        <dbReference type="EMBL" id="MBX7489583.1"/>
    </source>
</evidence>
<dbReference type="EMBL" id="JAIGNQ010000004">
    <property type="protein sequence ID" value="MBX7489583.1"/>
    <property type="molecule type" value="Genomic_DNA"/>
</dbReference>
<accession>A0ABS7JHT1</accession>
<name>A0ABS7JHT1_9SPHN</name>
<dbReference type="Proteomes" id="UP000776651">
    <property type="component" value="Unassembled WGS sequence"/>
</dbReference>
<sequence length="283" mass="31451">MSNSDRGKRSEAWLGIALALAAIVGGVIFWDASKNEAISQVEAEDRARDYADSAREDIAPTCIALKLSAADCADKAEDRYRPEQRQEYDLAAQRTMSAWTRAMGLAALVGMAVGIFGLGLIWRTWDATREAANSSAKTLLAFIAKERGILEQRDGFRTTSLVDLSEGISVEFENIGSAPCTLTKVQWSFTKTPEWPENFNHSLKTKRVIPPVKKCGTPCLAFDIRPEAGRPIYLIGTAKYETLDCEGFETHFGLIVSYQPDDGYGPERWQAVRIFIRNRPFDT</sequence>
<feature type="transmembrane region" description="Helical" evidence="1">
    <location>
        <begin position="102"/>
        <end position="122"/>
    </location>
</feature>
<proteinExistence type="predicted"/>
<evidence type="ECO:0000313" key="3">
    <source>
        <dbReference type="Proteomes" id="UP000776651"/>
    </source>
</evidence>
<keyword evidence="3" id="KW-1185">Reference proteome</keyword>
<keyword evidence="1" id="KW-0812">Transmembrane</keyword>
<reference evidence="2 3" key="1">
    <citation type="submission" date="2021-08" db="EMBL/GenBank/DDBJ databases">
        <title>Comparative Genomics Analysis of the Genus Qipengyuania Reveals Extensive Genetic Diversity and Metabolic Versatility, Including the Description of Fifteen Novel Species.</title>
        <authorList>
            <person name="Liu Y."/>
        </authorList>
    </citation>
    <scope>NUCLEOTIDE SEQUENCE [LARGE SCALE GENOMIC DNA]</scope>
    <source>
        <strain evidence="2 3">GH25</strain>
    </source>
</reference>
<gene>
    <name evidence="2" type="ORF">K3177_13760</name>
</gene>